<feature type="non-terminal residue" evidence="2">
    <location>
        <position position="1"/>
    </location>
</feature>
<protein>
    <submittedName>
        <fullName evidence="2">Uncharacterized protein</fullName>
    </submittedName>
</protein>
<evidence type="ECO:0000313" key="2">
    <source>
        <dbReference type="EMBL" id="KZP30236.1"/>
    </source>
</evidence>
<dbReference type="AlphaFoldDB" id="A0A166T6E6"/>
<reference evidence="2 3" key="1">
    <citation type="journal article" date="2016" name="Mol. Biol. Evol.">
        <title>Comparative Genomics of Early-Diverging Mushroom-Forming Fungi Provides Insights into the Origins of Lignocellulose Decay Capabilities.</title>
        <authorList>
            <person name="Nagy L.G."/>
            <person name="Riley R."/>
            <person name="Tritt A."/>
            <person name="Adam C."/>
            <person name="Daum C."/>
            <person name="Floudas D."/>
            <person name="Sun H."/>
            <person name="Yadav J.S."/>
            <person name="Pangilinan J."/>
            <person name="Larsson K.H."/>
            <person name="Matsuura K."/>
            <person name="Barry K."/>
            <person name="Labutti K."/>
            <person name="Kuo R."/>
            <person name="Ohm R.A."/>
            <person name="Bhattacharya S.S."/>
            <person name="Shirouzu T."/>
            <person name="Yoshinaga Y."/>
            <person name="Martin F.M."/>
            <person name="Grigoriev I.V."/>
            <person name="Hibbett D.S."/>
        </authorList>
    </citation>
    <scope>NUCLEOTIDE SEQUENCE [LARGE SCALE GENOMIC DNA]</scope>
    <source>
        <strain evidence="2 3">CBS 109695</strain>
    </source>
</reference>
<proteinExistence type="predicted"/>
<name>A0A166T6E6_9AGAM</name>
<feature type="region of interest" description="Disordered" evidence="1">
    <location>
        <begin position="215"/>
        <end position="248"/>
    </location>
</feature>
<evidence type="ECO:0000313" key="3">
    <source>
        <dbReference type="Proteomes" id="UP000076532"/>
    </source>
</evidence>
<sequence length="399" mass="43699">ISITMHYSAQLQGPASRGSKVVSKRSKLVRSDHIRLCDINRPKFIRAFLLVHDLAEQFSPGVHSGPPFKLYWTGSIGGKSGATAIDNDHQFSVAIQAILNKDKSKCQIAVEFNVDAMDGYRTCTRPILAVDANTDIEDELIFGTQVPQVGLFNKDAQLHGAIILQLKQKYPCAQHQGENGDTGHCYIRPNREHTSLNSCRLEIWASAIAAADATKHKPPNSVEFDGSRDGRLTASKHRGCSGPHMQAAATPAPAADSANAVLMAALLPIIMNLSGKRQRSPSPRRPAVIATPPHTPSHLSITSTMPMSPLLGRGSELRACLSDFAEALGIDITDRKAPLMELELTSDIIPDVPAARLCDITGVIEGRIHKFQVYCRTWNVRLDAKHTQLSDKRRRLDYQ</sequence>
<evidence type="ECO:0000256" key="1">
    <source>
        <dbReference type="SAM" id="MobiDB-lite"/>
    </source>
</evidence>
<accession>A0A166T6E6</accession>
<keyword evidence="3" id="KW-1185">Reference proteome</keyword>
<dbReference type="OrthoDB" id="3252992at2759"/>
<dbReference type="Proteomes" id="UP000076532">
    <property type="component" value="Unassembled WGS sequence"/>
</dbReference>
<gene>
    <name evidence="2" type="ORF">FIBSPDRAFT_726224</name>
</gene>
<feature type="region of interest" description="Disordered" evidence="1">
    <location>
        <begin position="276"/>
        <end position="302"/>
    </location>
</feature>
<organism evidence="2 3">
    <name type="scientific">Athelia psychrophila</name>
    <dbReference type="NCBI Taxonomy" id="1759441"/>
    <lineage>
        <taxon>Eukaryota</taxon>
        <taxon>Fungi</taxon>
        <taxon>Dikarya</taxon>
        <taxon>Basidiomycota</taxon>
        <taxon>Agaricomycotina</taxon>
        <taxon>Agaricomycetes</taxon>
        <taxon>Agaricomycetidae</taxon>
        <taxon>Atheliales</taxon>
        <taxon>Atheliaceae</taxon>
        <taxon>Athelia</taxon>
    </lineage>
</organism>
<dbReference type="EMBL" id="KV417495">
    <property type="protein sequence ID" value="KZP30236.1"/>
    <property type="molecule type" value="Genomic_DNA"/>
</dbReference>